<dbReference type="EMBL" id="SRZC01000004">
    <property type="protein sequence ID" value="TGX83337.1"/>
    <property type="molecule type" value="Genomic_DNA"/>
</dbReference>
<dbReference type="Proteomes" id="UP000308886">
    <property type="component" value="Unassembled WGS sequence"/>
</dbReference>
<protein>
    <submittedName>
        <fullName evidence="1">Fluoride efflux transporter CrcB</fullName>
    </submittedName>
</protein>
<keyword evidence="2" id="KW-1185">Reference proteome</keyword>
<evidence type="ECO:0000313" key="2">
    <source>
        <dbReference type="Proteomes" id="UP000308886"/>
    </source>
</evidence>
<sequence>MKELLFVFIGGGTGSVLRFTASVLWQHISLHPRFAGTVMPWSTLIVNVIGCFLISLFYKYSEQWGLSNEMRLLLTTGLCGGFTTFSTFSYEGLMLLREGYAGTYFLYVALSIILGLIAALLPFAVK</sequence>
<reference evidence="1" key="1">
    <citation type="submission" date="2019-04" db="EMBL/GenBank/DDBJ databases">
        <title>Microbes associate with the intestines of laboratory mice.</title>
        <authorList>
            <person name="Navarre W."/>
            <person name="Wong E."/>
            <person name="Huang K."/>
            <person name="Tropini C."/>
            <person name="Ng K."/>
            <person name="Yu B."/>
        </authorList>
    </citation>
    <scope>NUCLEOTIDE SEQUENCE</scope>
    <source>
        <strain evidence="1">NM73_A23</strain>
    </source>
</reference>
<gene>
    <name evidence="1" type="primary">crcB</name>
    <name evidence="1" type="ORF">E5358_03535</name>
</gene>
<evidence type="ECO:0000313" key="1">
    <source>
        <dbReference type="EMBL" id="TGX83337.1"/>
    </source>
</evidence>
<comment type="caution">
    <text evidence="1">The sequence shown here is derived from an EMBL/GenBank/DDBJ whole genome shotgun (WGS) entry which is preliminary data.</text>
</comment>
<accession>A0AC61QSI4</accession>
<proteinExistence type="predicted"/>
<name>A0AC61QSI4_9BACT</name>
<organism evidence="1 2">
    <name type="scientific">Palleniella muris</name>
    <dbReference type="NCBI Taxonomy" id="3038145"/>
    <lineage>
        <taxon>Bacteria</taxon>
        <taxon>Pseudomonadati</taxon>
        <taxon>Bacteroidota</taxon>
        <taxon>Bacteroidia</taxon>
        <taxon>Bacteroidales</taxon>
        <taxon>Prevotellaceae</taxon>
        <taxon>Palleniella</taxon>
    </lineage>
</organism>